<dbReference type="Gene3D" id="3.40.50.300">
    <property type="entry name" value="P-loop containing nucleotide triphosphate hydrolases"/>
    <property type="match status" value="1"/>
</dbReference>
<evidence type="ECO:0000256" key="3">
    <source>
        <dbReference type="ARBA" id="ARBA00022801"/>
    </source>
</evidence>
<evidence type="ECO:0000256" key="2">
    <source>
        <dbReference type="ARBA" id="ARBA00022741"/>
    </source>
</evidence>
<accession>A0A1G5R2E1</accession>
<dbReference type="InterPro" id="IPR045063">
    <property type="entry name" value="Dynamin_N"/>
</dbReference>
<name>A0A1G5R2E1_9RHOB</name>
<dbReference type="AlphaFoldDB" id="A0A1G5R2E1"/>
<protein>
    <submittedName>
        <fullName evidence="7">Dynamin family protein</fullName>
    </submittedName>
</protein>
<keyword evidence="4" id="KW-0342">GTP-binding</keyword>
<dbReference type="InterPro" id="IPR027094">
    <property type="entry name" value="Mitofusin_fam"/>
</dbReference>
<evidence type="ECO:0000259" key="6">
    <source>
        <dbReference type="Pfam" id="PF00350"/>
    </source>
</evidence>
<dbReference type="PANTHER" id="PTHR10465">
    <property type="entry name" value="TRANSMEMBRANE GTPASE FZO1"/>
    <property type="match status" value="1"/>
</dbReference>
<dbReference type="GO" id="GO:0016020">
    <property type="term" value="C:membrane"/>
    <property type="evidence" value="ECO:0007669"/>
    <property type="project" value="UniProtKB-SubCell"/>
</dbReference>
<comment type="subcellular location">
    <subcellularLocation>
        <location evidence="1">Membrane</location>
    </subcellularLocation>
</comment>
<evidence type="ECO:0000313" key="7">
    <source>
        <dbReference type="EMBL" id="SCZ67611.1"/>
    </source>
</evidence>
<keyword evidence="3" id="KW-0378">Hydrolase</keyword>
<dbReference type="EMBL" id="FMWG01000007">
    <property type="protein sequence ID" value="SCZ67611.1"/>
    <property type="molecule type" value="Genomic_DNA"/>
</dbReference>
<dbReference type="PANTHER" id="PTHR10465:SF0">
    <property type="entry name" value="SARCALUMENIN"/>
    <property type="match status" value="1"/>
</dbReference>
<evidence type="ECO:0000313" key="8">
    <source>
        <dbReference type="Proteomes" id="UP000198767"/>
    </source>
</evidence>
<keyword evidence="5" id="KW-0472">Membrane</keyword>
<sequence>MNAKTQFEVAQEVAPASEVALLDTGFTAFAAFRKEKDEVRRALQRLAGVCSPKIARGLERQWRALDGFEPAMTVLGQVKSGKTSLINAMAGRPDLLPCDVNPWTSVVTSLHLRPGRDQSVASARFQFMSEEEWDRLLQKGGRIGEMAGRIGAEGELQKIRAQIDDMRARSRRRLGDKFETLMGQVHEYGYVEPDLIERYICLGDTYEDQDGSDQGRFADITRAADLTLNAQALPQGLCLRDTPGVNDTFMMREQVTLRAVRDSGLCVVVLSAGQALSSVDLGLIRILANLDRREVIIFVNRIDELSDPAQQIPEIEASIRETLRVHQGPEDAEILFGSAYWANAALRGEVETLSPASAAALLNWAEVRLERQQELGVTQEDSTEALLWSLSAVPALNHLLSKRCVEREGKPLLERAAAAAVAAASGVEASFGIQIQSSQDVDAREVAQGRLFEDFTQLKSHHLREFERELTEIETSFQNRADRAHAGFLDRATQALLLHLDNHGDQTQWEYDPSGLRMLLRSAYSVMNRALQNTGKSRYEAAVEDVARLLHARFGTKIEGIMLGVPTCPDVPAPVGLGQTLALDFYDGWWAGWWRRTRGYSAFADKFRALIAGETEDFMQQVKFNQLEGIKQDFLTRLQGFLDEMEAILVELSDAQERDFETHLSDGETAARRAAVADALQVLRNYVA</sequence>
<keyword evidence="8" id="KW-1185">Reference proteome</keyword>
<gene>
    <name evidence="7" type="ORF">SAMN04488118_10784</name>
</gene>
<dbReference type="RefSeq" id="WP_090219345.1">
    <property type="nucleotide sequence ID" value="NZ_FMWG01000007.1"/>
</dbReference>
<dbReference type="Proteomes" id="UP000198767">
    <property type="component" value="Unassembled WGS sequence"/>
</dbReference>
<dbReference type="STRING" id="1156985.SAMN04488118_10784"/>
<feature type="domain" description="Dynamin N-terminal" evidence="6">
    <location>
        <begin position="73"/>
        <end position="299"/>
    </location>
</feature>
<dbReference type="Pfam" id="PF00350">
    <property type="entry name" value="Dynamin_N"/>
    <property type="match status" value="1"/>
</dbReference>
<evidence type="ECO:0000256" key="5">
    <source>
        <dbReference type="ARBA" id="ARBA00023136"/>
    </source>
</evidence>
<dbReference type="GO" id="GO:0003924">
    <property type="term" value="F:GTPase activity"/>
    <property type="evidence" value="ECO:0007669"/>
    <property type="project" value="InterPro"/>
</dbReference>
<dbReference type="GO" id="GO:0005525">
    <property type="term" value="F:GTP binding"/>
    <property type="evidence" value="ECO:0007669"/>
    <property type="project" value="UniProtKB-KW"/>
</dbReference>
<evidence type="ECO:0000256" key="1">
    <source>
        <dbReference type="ARBA" id="ARBA00004370"/>
    </source>
</evidence>
<reference evidence="7 8" key="1">
    <citation type="submission" date="2016-10" db="EMBL/GenBank/DDBJ databases">
        <authorList>
            <person name="de Groot N.N."/>
        </authorList>
    </citation>
    <scope>NUCLEOTIDE SEQUENCE [LARGE SCALE GENOMIC DNA]</scope>
    <source>
        <strain evidence="7 8">U95</strain>
    </source>
</reference>
<proteinExistence type="predicted"/>
<keyword evidence="2" id="KW-0547">Nucleotide-binding</keyword>
<evidence type="ECO:0000256" key="4">
    <source>
        <dbReference type="ARBA" id="ARBA00023134"/>
    </source>
</evidence>
<dbReference type="SUPFAM" id="SSF52540">
    <property type="entry name" value="P-loop containing nucleoside triphosphate hydrolases"/>
    <property type="match status" value="1"/>
</dbReference>
<dbReference type="OrthoDB" id="7927795at2"/>
<organism evidence="7 8">
    <name type="scientific">Epibacterium ulvae</name>
    <dbReference type="NCBI Taxonomy" id="1156985"/>
    <lineage>
        <taxon>Bacteria</taxon>
        <taxon>Pseudomonadati</taxon>
        <taxon>Pseudomonadota</taxon>
        <taxon>Alphaproteobacteria</taxon>
        <taxon>Rhodobacterales</taxon>
        <taxon>Roseobacteraceae</taxon>
        <taxon>Epibacterium</taxon>
    </lineage>
</organism>
<dbReference type="InterPro" id="IPR027417">
    <property type="entry name" value="P-loop_NTPase"/>
</dbReference>